<accession>A0A101GL31</accession>
<proteinExistence type="predicted"/>
<gene>
    <name evidence="1" type="ORF">XD82_1620</name>
</gene>
<evidence type="ECO:0000313" key="1">
    <source>
        <dbReference type="EMBL" id="KUK60418.1"/>
    </source>
</evidence>
<organism evidence="1 2">
    <name type="scientific">Methanoculleus marisnigri</name>
    <dbReference type="NCBI Taxonomy" id="2198"/>
    <lineage>
        <taxon>Archaea</taxon>
        <taxon>Methanobacteriati</taxon>
        <taxon>Methanobacteriota</taxon>
        <taxon>Stenosarchaea group</taxon>
        <taxon>Methanomicrobia</taxon>
        <taxon>Methanomicrobiales</taxon>
        <taxon>Methanomicrobiaceae</taxon>
        <taxon>Methanoculleus</taxon>
    </lineage>
</organism>
<dbReference type="PATRIC" id="fig|2198.4.peg.41"/>
<protein>
    <submittedName>
        <fullName evidence="1">Uncharacterized protein</fullName>
    </submittedName>
</protein>
<feature type="non-terminal residue" evidence="1">
    <location>
        <position position="1"/>
    </location>
</feature>
<sequence length="38" mass="4296">KGLPENPELMRILQDRLIEEKIKRGDTCKGAPHEILGP</sequence>
<comment type="caution">
    <text evidence="1">The sequence shown here is derived from an EMBL/GenBank/DDBJ whole genome shotgun (WGS) entry which is preliminary data.</text>
</comment>
<reference evidence="2" key="1">
    <citation type="journal article" date="2015" name="MBio">
        <title>Genome-Resolved Metagenomic Analysis Reveals Roles for Candidate Phyla and Other Microbial Community Members in Biogeochemical Transformations in Oil Reservoirs.</title>
        <authorList>
            <person name="Hu P."/>
            <person name="Tom L."/>
            <person name="Singh A."/>
            <person name="Thomas B.C."/>
            <person name="Baker B.J."/>
            <person name="Piceno Y.M."/>
            <person name="Andersen G.L."/>
            <person name="Banfield J.F."/>
        </authorList>
    </citation>
    <scope>NUCLEOTIDE SEQUENCE [LARGE SCALE GENOMIC DNA]</scope>
</reference>
<evidence type="ECO:0000313" key="2">
    <source>
        <dbReference type="Proteomes" id="UP000054323"/>
    </source>
</evidence>
<dbReference type="AlphaFoldDB" id="A0A101GL31"/>
<dbReference type="EMBL" id="LGGD01000234">
    <property type="protein sequence ID" value="KUK60418.1"/>
    <property type="molecule type" value="Genomic_DNA"/>
</dbReference>
<dbReference type="Proteomes" id="UP000054323">
    <property type="component" value="Unassembled WGS sequence"/>
</dbReference>
<name>A0A101GL31_9EURY</name>